<dbReference type="EMBL" id="HG994366">
    <property type="protein sequence ID" value="CAF1904977.1"/>
    <property type="molecule type" value="Genomic_DNA"/>
</dbReference>
<accession>A0A816K932</accession>
<dbReference type="Proteomes" id="UP001295469">
    <property type="component" value="Chromosome C02"/>
</dbReference>
<dbReference type="SMR" id="A0A816K932"/>
<organism evidence="1">
    <name type="scientific">Brassica napus</name>
    <name type="common">Rape</name>
    <dbReference type="NCBI Taxonomy" id="3708"/>
    <lineage>
        <taxon>Eukaryota</taxon>
        <taxon>Viridiplantae</taxon>
        <taxon>Streptophyta</taxon>
        <taxon>Embryophyta</taxon>
        <taxon>Tracheophyta</taxon>
        <taxon>Spermatophyta</taxon>
        <taxon>Magnoliopsida</taxon>
        <taxon>eudicotyledons</taxon>
        <taxon>Gunneridae</taxon>
        <taxon>Pentapetalae</taxon>
        <taxon>rosids</taxon>
        <taxon>malvids</taxon>
        <taxon>Brassicales</taxon>
        <taxon>Brassicaceae</taxon>
        <taxon>Brassiceae</taxon>
        <taxon>Brassica</taxon>
    </lineage>
</organism>
<protein>
    <submittedName>
        <fullName evidence="1">(rape) hypothetical protein</fullName>
    </submittedName>
</protein>
<proteinExistence type="predicted"/>
<dbReference type="AlphaFoldDB" id="A0A816K932"/>
<gene>
    <name evidence="1" type="ORF">DARMORV10_C02P25060.1</name>
</gene>
<evidence type="ECO:0000313" key="1">
    <source>
        <dbReference type="EMBL" id="CAF1904977.1"/>
    </source>
</evidence>
<reference evidence="1" key="1">
    <citation type="submission" date="2021-01" db="EMBL/GenBank/DDBJ databases">
        <authorList>
            <consortium name="Genoscope - CEA"/>
            <person name="William W."/>
        </authorList>
    </citation>
    <scope>NUCLEOTIDE SEQUENCE</scope>
</reference>
<name>A0A816K932_BRANA</name>
<sequence length="67" mass="7699">MISPCIRHEICGVLVLLAVLTSGIKPRYVMFRLTKETRSTIVLRCQVRDRATLRHEGYGEDKLCSHQ</sequence>